<dbReference type="PANTHER" id="PTHR43654:SF1">
    <property type="entry name" value="ISOPENTENYL PHOSPHATE KINASE"/>
    <property type="match status" value="1"/>
</dbReference>
<feature type="domain" description="PUA" evidence="10">
    <location>
        <begin position="277"/>
        <end position="331"/>
    </location>
</feature>
<dbReference type="PIRSF" id="PIRSF000729">
    <property type="entry name" value="GK"/>
    <property type="match status" value="1"/>
</dbReference>
<dbReference type="EMBL" id="JBAKBA010000011">
    <property type="protein sequence ID" value="MEL0658796.1"/>
    <property type="molecule type" value="Genomic_DNA"/>
</dbReference>
<dbReference type="HAMAP" id="MF_00456">
    <property type="entry name" value="ProB"/>
    <property type="match status" value="1"/>
</dbReference>
<proteinExistence type="inferred from homology"/>
<dbReference type="Gene3D" id="2.30.130.10">
    <property type="entry name" value="PUA domain"/>
    <property type="match status" value="1"/>
</dbReference>
<dbReference type="Gene3D" id="3.40.1160.10">
    <property type="entry name" value="Acetylglutamate kinase-like"/>
    <property type="match status" value="2"/>
</dbReference>
<keyword evidence="2 8" id="KW-0028">Amino-acid biosynthesis</keyword>
<evidence type="ECO:0000259" key="9">
    <source>
        <dbReference type="Pfam" id="PF00696"/>
    </source>
</evidence>
<comment type="similarity">
    <text evidence="8">Belongs to the glutamate 5-kinase family.</text>
</comment>
<dbReference type="InterPro" id="IPR001057">
    <property type="entry name" value="Glu/AcGlu_kinase"/>
</dbReference>
<dbReference type="InterPro" id="IPR019797">
    <property type="entry name" value="Glutamate_5-kinase_CS"/>
</dbReference>
<dbReference type="PROSITE" id="PS00902">
    <property type="entry name" value="GLUTAMATE_5_KINASE"/>
    <property type="match status" value="1"/>
</dbReference>
<dbReference type="Pfam" id="PF00696">
    <property type="entry name" value="AA_kinase"/>
    <property type="match status" value="1"/>
</dbReference>
<evidence type="ECO:0000256" key="8">
    <source>
        <dbReference type="HAMAP-Rule" id="MF_00456"/>
    </source>
</evidence>
<evidence type="ECO:0000256" key="6">
    <source>
        <dbReference type="ARBA" id="ARBA00022777"/>
    </source>
</evidence>
<evidence type="ECO:0000256" key="7">
    <source>
        <dbReference type="ARBA" id="ARBA00022840"/>
    </source>
</evidence>
<feature type="binding site" evidence="8">
    <location>
        <position position="12"/>
    </location>
    <ligand>
        <name>ATP</name>
        <dbReference type="ChEBI" id="CHEBI:30616"/>
    </ligand>
</feature>
<comment type="catalytic activity">
    <reaction evidence="8">
        <text>L-glutamate + ATP = L-glutamyl 5-phosphate + ADP</text>
        <dbReference type="Rhea" id="RHEA:14877"/>
        <dbReference type="ChEBI" id="CHEBI:29985"/>
        <dbReference type="ChEBI" id="CHEBI:30616"/>
        <dbReference type="ChEBI" id="CHEBI:58274"/>
        <dbReference type="ChEBI" id="CHEBI:456216"/>
        <dbReference type="EC" id="2.7.2.11"/>
    </reaction>
</comment>
<feature type="binding site" evidence="8">
    <location>
        <position position="52"/>
    </location>
    <ligand>
        <name>substrate</name>
    </ligand>
</feature>
<dbReference type="CDD" id="cd04242">
    <property type="entry name" value="AAK_G5K_ProB"/>
    <property type="match status" value="1"/>
</dbReference>
<keyword evidence="6 8" id="KW-0418">Kinase</keyword>
<dbReference type="InterPro" id="IPR001048">
    <property type="entry name" value="Asp/Glu/Uridylate_kinase"/>
</dbReference>
<dbReference type="InterPro" id="IPR005715">
    <property type="entry name" value="Glu_5kinase/COase_Synthase"/>
</dbReference>
<comment type="pathway">
    <text evidence="8">Amino-acid biosynthesis; L-proline biosynthesis; L-glutamate 5-semialdehyde from L-glutamate: step 1/2.</text>
</comment>
<dbReference type="PROSITE" id="PS50890">
    <property type="entry name" value="PUA"/>
    <property type="match status" value="1"/>
</dbReference>
<keyword evidence="1 8" id="KW-0963">Cytoplasm</keyword>
<dbReference type="InterPro" id="IPR041739">
    <property type="entry name" value="G5K_ProB"/>
</dbReference>
<feature type="binding site" evidence="8">
    <location>
        <begin position="209"/>
        <end position="215"/>
    </location>
    <ligand>
        <name>ATP</name>
        <dbReference type="ChEBI" id="CHEBI:30616"/>
    </ligand>
</feature>
<evidence type="ECO:0000256" key="1">
    <source>
        <dbReference type="ARBA" id="ARBA00022490"/>
    </source>
</evidence>
<evidence type="ECO:0000256" key="4">
    <source>
        <dbReference type="ARBA" id="ARBA00022679"/>
    </source>
</evidence>
<evidence type="ECO:0000313" key="12">
    <source>
        <dbReference type="Proteomes" id="UP001366060"/>
    </source>
</evidence>
<dbReference type="PRINTS" id="PR00474">
    <property type="entry name" value="GLU5KINASE"/>
</dbReference>
<gene>
    <name evidence="8 11" type="primary">proB</name>
    <name evidence="11" type="ORF">V6255_06525</name>
</gene>
<comment type="caution">
    <text evidence="11">The sequence shown here is derived from an EMBL/GenBank/DDBJ whole genome shotgun (WGS) entry which is preliminary data.</text>
</comment>
<evidence type="ECO:0000313" key="11">
    <source>
        <dbReference type="EMBL" id="MEL0658796.1"/>
    </source>
</evidence>
<dbReference type="SUPFAM" id="SSF88697">
    <property type="entry name" value="PUA domain-like"/>
    <property type="match status" value="1"/>
</dbReference>
<evidence type="ECO:0000256" key="2">
    <source>
        <dbReference type="ARBA" id="ARBA00022605"/>
    </source>
</evidence>
<feature type="binding site" evidence="8">
    <location>
        <position position="135"/>
    </location>
    <ligand>
        <name>substrate</name>
    </ligand>
</feature>
<evidence type="ECO:0000259" key="10">
    <source>
        <dbReference type="Pfam" id="PF01472"/>
    </source>
</evidence>
<keyword evidence="3 8" id="KW-0641">Proline biosynthesis</keyword>
<feature type="binding site" evidence="8">
    <location>
        <begin position="167"/>
        <end position="168"/>
    </location>
    <ligand>
        <name>ATP</name>
        <dbReference type="ChEBI" id="CHEBI:30616"/>
    </ligand>
</feature>
<keyword evidence="7 8" id="KW-0067">ATP-binding</keyword>
<evidence type="ECO:0000256" key="3">
    <source>
        <dbReference type="ARBA" id="ARBA00022650"/>
    </source>
</evidence>
<keyword evidence="12" id="KW-1185">Reference proteome</keyword>
<name>A0ABU9HAH2_9GAMM</name>
<dbReference type="InterPro" id="IPR036974">
    <property type="entry name" value="PUA_sf"/>
</dbReference>
<feature type="binding site" evidence="8">
    <location>
        <position position="147"/>
    </location>
    <ligand>
        <name>substrate</name>
    </ligand>
</feature>
<dbReference type="NCBIfam" id="TIGR01027">
    <property type="entry name" value="proB"/>
    <property type="match status" value="1"/>
</dbReference>
<organism evidence="11 12">
    <name type="scientific">Psychromonas arctica</name>
    <dbReference type="NCBI Taxonomy" id="168275"/>
    <lineage>
        <taxon>Bacteria</taxon>
        <taxon>Pseudomonadati</taxon>
        <taxon>Pseudomonadota</taxon>
        <taxon>Gammaproteobacteria</taxon>
        <taxon>Alteromonadales</taxon>
        <taxon>Psychromonadaceae</taxon>
        <taxon>Psychromonas</taxon>
    </lineage>
</organism>
<feature type="domain" description="Aspartate/glutamate/uridylate kinase" evidence="9">
    <location>
        <begin position="7"/>
        <end position="233"/>
    </location>
</feature>
<comment type="subcellular location">
    <subcellularLocation>
        <location evidence="8">Cytoplasm</location>
    </subcellularLocation>
</comment>
<dbReference type="Pfam" id="PF01472">
    <property type="entry name" value="PUA"/>
    <property type="match status" value="1"/>
</dbReference>
<dbReference type="EC" id="2.7.2.11" evidence="8"/>
<sequence length="370" mass="40445">MKNHKWNRIVLKVGSALIAPERKGCSSRYLLHIAKFILQCRDMGIEVILVSSGSVAAGAHFFGNIEKPSLPIKKAMAAAGQNEMMAAWDRFFDFPSAQILLTHGDFQDRERYDSVRETIFALLEHGILPVVNENDVVTTDALKVGDNDNLSAMVAAAADADALIICSDIDGLYNKNPHTHDDAVMIKNVNTIDQSIYDMAGGAHSSVGTGGMQTKIEAAEKATSHGLTTYIINGFKESSFEQLILGNNPGTVFAPYAKPMEEDLHWMTHTSRAQGEVVIGDGFEYPLDENSDQLTSNEIVEVLGEFSAGDTILIRSDDGKHLAKAEANYSSCLLNFISDHDNNDDDNEFLHQTGPLVSDKNIAVLDQEDK</sequence>
<dbReference type="InterPro" id="IPR011529">
    <property type="entry name" value="Glu_5kinase"/>
</dbReference>
<dbReference type="GO" id="GO:0004349">
    <property type="term" value="F:glutamate 5-kinase activity"/>
    <property type="evidence" value="ECO:0007669"/>
    <property type="project" value="UniProtKB-EC"/>
</dbReference>
<keyword evidence="5 8" id="KW-0547">Nucleotide-binding</keyword>
<dbReference type="InterPro" id="IPR015947">
    <property type="entry name" value="PUA-like_sf"/>
</dbReference>
<keyword evidence="4 8" id="KW-0808">Transferase</keyword>
<reference evidence="11 12" key="1">
    <citation type="submission" date="2024-02" db="EMBL/GenBank/DDBJ databases">
        <title>Bacteria isolated from the canopy kelp, Nereocystis luetkeana.</title>
        <authorList>
            <person name="Pfister C.A."/>
            <person name="Younker I.T."/>
            <person name="Light S.H."/>
        </authorList>
    </citation>
    <scope>NUCLEOTIDE SEQUENCE [LARGE SCALE GENOMIC DNA]</scope>
    <source>
        <strain evidence="11 12">TI.2.07</strain>
    </source>
</reference>
<dbReference type="SUPFAM" id="SSF53633">
    <property type="entry name" value="Carbamate kinase-like"/>
    <property type="match status" value="1"/>
</dbReference>
<dbReference type="Proteomes" id="UP001366060">
    <property type="component" value="Unassembled WGS sequence"/>
</dbReference>
<accession>A0ABU9HAH2</accession>
<dbReference type="InterPro" id="IPR036393">
    <property type="entry name" value="AceGlu_kinase-like_sf"/>
</dbReference>
<dbReference type="InterPro" id="IPR002478">
    <property type="entry name" value="PUA"/>
</dbReference>
<evidence type="ECO:0000256" key="5">
    <source>
        <dbReference type="ARBA" id="ARBA00022741"/>
    </source>
</evidence>
<dbReference type="RefSeq" id="WP_341627426.1">
    <property type="nucleotide sequence ID" value="NZ_JBAKBA010000011.1"/>
</dbReference>
<comment type="function">
    <text evidence="8">Catalyzes the transfer of a phosphate group to glutamate to form L-glutamate 5-phosphate.</text>
</comment>
<dbReference type="PANTHER" id="PTHR43654">
    <property type="entry name" value="GLUTAMATE 5-KINASE"/>
    <property type="match status" value="1"/>
</dbReference>
<protein>
    <recommendedName>
        <fullName evidence="8">Glutamate 5-kinase</fullName>
        <ecNumber evidence="8">2.7.2.11</ecNumber>
    </recommendedName>
    <alternativeName>
        <fullName evidence="8">Gamma-glutamyl kinase</fullName>
        <shortName evidence="8">GK</shortName>
    </alternativeName>
</protein>